<name>A0AAW2GW26_9HYME</name>
<dbReference type="Proteomes" id="UP001430953">
    <property type="component" value="Unassembled WGS sequence"/>
</dbReference>
<dbReference type="AlphaFoldDB" id="A0AAW2GW26"/>
<evidence type="ECO:0000256" key="1">
    <source>
        <dbReference type="SAM" id="MobiDB-lite"/>
    </source>
</evidence>
<accession>A0AAW2GW26</accession>
<organism evidence="2 3">
    <name type="scientific">Cardiocondyla obscurior</name>
    <dbReference type="NCBI Taxonomy" id="286306"/>
    <lineage>
        <taxon>Eukaryota</taxon>
        <taxon>Metazoa</taxon>
        <taxon>Ecdysozoa</taxon>
        <taxon>Arthropoda</taxon>
        <taxon>Hexapoda</taxon>
        <taxon>Insecta</taxon>
        <taxon>Pterygota</taxon>
        <taxon>Neoptera</taxon>
        <taxon>Endopterygota</taxon>
        <taxon>Hymenoptera</taxon>
        <taxon>Apocrita</taxon>
        <taxon>Aculeata</taxon>
        <taxon>Formicoidea</taxon>
        <taxon>Formicidae</taxon>
        <taxon>Myrmicinae</taxon>
        <taxon>Cardiocondyla</taxon>
    </lineage>
</organism>
<feature type="region of interest" description="Disordered" evidence="1">
    <location>
        <begin position="1"/>
        <end position="20"/>
    </location>
</feature>
<feature type="compositionally biased region" description="Basic residues" evidence="1">
    <location>
        <begin position="70"/>
        <end position="80"/>
    </location>
</feature>
<reference evidence="2 3" key="1">
    <citation type="submission" date="2023-03" db="EMBL/GenBank/DDBJ databases">
        <title>High recombination rates correlate with genetic variation in Cardiocondyla obscurior ants.</title>
        <authorList>
            <person name="Errbii M."/>
        </authorList>
    </citation>
    <scope>NUCLEOTIDE SEQUENCE [LARGE SCALE GENOMIC DNA]</scope>
    <source>
        <strain evidence="2">Alpha-2009</strain>
        <tissue evidence="2">Whole body</tissue>
    </source>
</reference>
<sequence length="80" mass="9594">MRKRGKKIKEKKRRKKSQREITKLSRVSCAAFSPFICKGAWHYEIVDGIVFSRTRTRQMRRRNSAEIRSFRCKPGRSHIK</sequence>
<feature type="compositionally biased region" description="Basic residues" evidence="1">
    <location>
        <begin position="1"/>
        <end position="17"/>
    </location>
</feature>
<keyword evidence="3" id="KW-1185">Reference proteome</keyword>
<comment type="caution">
    <text evidence="2">The sequence shown here is derived from an EMBL/GenBank/DDBJ whole genome shotgun (WGS) entry which is preliminary data.</text>
</comment>
<evidence type="ECO:0000313" key="2">
    <source>
        <dbReference type="EMBL" id="KAL0131382.1"/>
    </source>
</evidence>
<protein>
    <submittedName>
        <fullName evidence="2">Uncharacterized protein</fullName>
    </submittedName>
</protein>
<dbReference type="EMBL" id="JADYXP020000002">
    <property type="protein sequence ID" value="KAL0131382.1"/>
    <property type="molecule type" value="Genomic_DNA"/>
</dbReference>
<feature type="region of interest" description="Disordered" evidence="1">
    <location>
        <begin position="61"/>
        <end position="80"/>
    </location>
</feature>
<evidence type="ECO:0000313" key="3">
    <source>
        <dbReference type="Proteomes" id="UP001430953"/>
    </source>
</evidence>
<gene>
    <name evidence="2" type="ORF">PUN28_002724</name>
</gene>
<proteinExistence type="predicted"/>